<dbReference type="AlphaFoldDB" id="S5M1V0"/>
<dbReference type="Gene3D" id="3.90.1200.10">
    <property type="match status" value="1"/>
</dbReference>
<organism evidence="1 2">
    <name type="scientific">Spiroplasma diminutum CUAS-1</name>
    <dbReference type="NCBI Taxonomy" id="1276221"/>
    <lineage>
        <taxon>Bacteria</taxon>
        <taxon>Bacillati</taxon>
        <taxon>Mycoplasmatota</taxon>
        <taxon>Mollicutes</taxon>
        <taxon>Entomoplasmatales</taxon>
        <taxon>Spiroplasmataceae</taxon>
        <taxon>Spiroplasma</taxon>
    </lineage>
</organism>
<sequence>MKFDGYTNNILLENNIIKKESIQFHDVYLDKQNEYNFLKFLTNIDQNIFLKPVNFCLEKNKLYSEFEYLKDFKSLENQQINKKIIDQVVSSIIQVQEINIQKSNLKKFDYKIFINNFINNIKKPLIEYNGHLKELNESIIFLNELPIVLSHNDLVPGNILINDKTLILIDYDYVMLNNKFFDIASFITETLNDNEENIKYFIDQCIFKGLISNNELEILNKVIKYQDLLWTLWANFMIENNQNEIFKDIFKNKYNRLKNRKIY</sequence>
<dbReference type="SUPFAM" id="SSF56112">
    <property type="entry name" value="Protein kinase-like (PK-like)"/>
    <property type="match status" value="1"/>
</dbReference>
<dbReference type="PATRIC" id="fig|1276221.3.peg.340"/>
<keyword evidence="2" id="KW-1185">Reference proteome</keyword>
<dbReference type="EMBL" id="CP005076">
    <property type="protein sequence ID" value="AGR42047.1"/>
    <property type="molecule type" value="Genomic_DNA"/>
</dbReference>
<dbReference type="RefSeq" id="WP_020836280.1">
    <property type="nucleotide sequence ID" value="NC_021833.1"/>
</dbReference>
<dbReference type="GO" id="GO:0016301">
    <property type="term" value="F:kinase activity"/>
    <property type="evidence" value="ECO:0007669"/>
    <property type="project" value="UniProtKB-KW"/>
</dbReference>
<dbReference type="InterPro" id="IPR011009">
    <property type="entry name" value="Kinase-like_dom_sf"/>
</dbReference>
<dbReference type="InParanoid" id="S5M1V0"/>
<protein>
    <submittedName>
        <fullName evidence="1">Putative choline kinase</fullName>
    </submittedName>
</protein>
<dbReference type="Proteomes" id="UP000014983">
    <property type="component" value="Chromosome"/>
</dbReference>
<dbReference type="KEGG" id="sdi:SDIMI_v3c03430"/>
<name>S5M1V0_9MOLU</name>
<dbReference type="eggNOG" id="COG0510">
    <property type="taxonomic scope" value="Bacteria"/>
</dbReference>
<dbReference type="STRING" id="1276221.SDIMI_v3c03430"/>
<dbReference type="HOGENOM" id="CLU_055115_1_1_14"/>
<evidence type="ECO:0000313" key="2">
    <source>
        <dbReference type="Proteomes" id="UP000014983"/>
    </source>
</evidence>
<dbReference type="Pfam" id="PF01633">
    <property type="entry name" value="Choline_kinase"/>
    <property type="match status" value="1"/>
</dbReference>
<keyword evidence="1" id="KW-0808">Transferase</keyword>
<evidence type="ECO:0000313" key="1">
    <source>
        <dbReference type="EMBL" id="AGR42047.1"/>
    </source>
</evidence>
<keyword evidence="1" id="KW-0418">Kinase</keyword>
<reference evidence="1 2" key="1">
    <citation type="journal article" date="2013" name="Genome Biol. Evol.">
        <title>Comparison of metabolic capacities and inference of gene content evolution in mosquito-associated Spiroplasma diminutum and S. taiwanense.</title>
        <authorList>
            <person name="Lo W.S."/>
            <person name="Ku C."/>
            <person name="Chen L.L."/>
            <person name="Chang T.H."/>
            <person name="Kuo C.H."/>
        </authorList>
    </citation>
    <scope>NUCLEOTIDE SEQUENCE [LARGE SCALE GENOMIC DNA]</scope>
    <source>
        <strain evidence="1">CUAS-1</strain>
    </source>
</reference>
<accession>S5M1V0</accession>
<dbReference type="OrthoDB" id="9803871at2"/>
<proteinExistence type="predicted"/>
<gene>
    <name evidence="1" type="ORF">SDIMI_v3c03430</name>
</gene>